<evidence type="ECO:0000313" key="2">
    <source>
        <dbReference type="Proteomes" id="UP000077755"/>
    </source>
</evidence>
<evidence type="ECO:0000313" key="1">
    <source>
        <dbReference type="EMBL" id="WOG99690.1"/>
    </source>
</evidence>
<reference evidence="1" key="2">
    <citation type="submission" date="2022-03" db="EMBL/GenBank/DDBJ databases">
        <title>Draft title - Genomic analysis of global carrot germplasm unveils the trajectory of domestication and the origin of high carotenoid orange carrot.</title>
        <authorList>
            <person name="Iorizzo M."/>
            <person name="Ellison S."/>
            <person name="Senalik D."/>
            <person name="Macko-Podgorni A."/>
            <person name="Grzebelus D."/>
            <person name="Bostan H."/>
            <person name="Rolling W."/>
            <person name="Curaba J."/>
            <person name="Simon P."/>
        </authorList>
    </citation>
    <scope>NUCLEOTIDE SEQUENCE</scope>
    <source>
        <tissue evidence="1">Leaf</tissue>
    </source>
</reference>
<name>A0AAF1B0Z3_DAUCS</name>
<gene>
    <name evidence="1" type="ORF">DCAR_0519045</name>
</gene>
<organism evidence="1 2">
    <name type="scientific">Daucus carota subsp. sativus</name>
    <name type="common">Carrot</name>
    <dbReference type="NCBI Taxonomy" id="79200"/>
    <lineage>
        <taxon>Eukaryota</taxon>
        <taxon>Viridiplantae</taxon>
        <taxon>Streptophyta</taxon>
        <taxon>Embryophyta</taxon>
        <taxon>Tracheophyta</taxon>
        <taxon>Spermatophyta</taxon>
        <taxon>Magnoliopsida</taxon>
        <taxon>eudicotyledons</taxon>
        <taxon>Gunneridae</taxon>
        <taxon>Pentapetalae</taxon>
        <taxon>asterids</taxon>
        <taxon>campanulids</taxon>
        <taxon>Apiales</taxon>
        <taxon>Apiaceae</taxon>
        <taxon>Apioideae</taxon>
        <taxon>Scandiceae</taxon>
        <taxon>Daucinae</taxon>
        <taxon>Daucus</taxon>
        <taxon>Daucus sect. Daucus</taxon>
    </lineage>
</organism>
<sequence>MIFTEISIVTENLSDIFLCLHLFCFSTGITNQVVTVLKVARLRIHLDSSKVQKKLTKYISTGKGFIGTSHNSMCYLESCVHGLELSLEEILLDLAPSAGRISGLNIMYAGLDIIVGIPWT</sequence>
<dbReference type="AlphaFoldDB" id="A0AAF1B0Z3"/>
<reference evidence="1" key="1">
    <citation type="journal article" date="2016" name="Nat. Genet.">
        <title>A high-quality carrot genome assembly provides new insights into carotenoid accumulation and asterid genome evolution.</title>
        <authorList>
            <person name="Iorizzo M."/>
            <person name="Ellison S."/>
            <person name="Senalik D."/>
            <person name="Zeng P."/>
            <person name="Satapoomin P."/>
            <person name="Huang J."/>
            <person name="Bowman M."/>
            <person name="Iovene M."/>
            <person name="Sanseverino W."/>
            <person name="Cavagnaro P."/>
            <person name="Yildiz M."/>
            <person name="Macko-Podgorni A."/>
            <person name="Moranska E."/>
            <person name="Grzebelus E."/>
            <person name="Grzebelus D."/>
            <person name="Ashrafi H."/>
            <person name="Zheng Z."/>
            <person name="Cheng S."/>
            <person name="Spooner D."/>
            <person name="Van Deynze A."/>
            <person name="Simon P."/>
        </authorList>
    </citation>
    <scope>NUCLEOTIDE SEQUENCE</scope>
    <source>
        <tissue evidence="1">Leaf</tissue>
    </source>
</reference>
<proteinExistence type="predicted"/>
<protein>
    <submittedName>
        <fullName evidence="1">Uncharacterized protein</fullName>
    </submittedName>
</protein>
<dbReference type="KEGG" id="dcr:108220905"/>
<keyword evidence="2" id="KW-1185">Reference proteome</keyword>
<accession>A0AAF1B0Z3</accession>
<dbReference type="Proteomes" id="UP000077755">
    <property type="component" value="Chromosome 5"/>
</dbReference>
<dbReference type="EMBL" id="CP093347">
    <property type="protein sequence ID" value="WOG99690.1"/>
    <property type="molecule type" value="Genomic_DNA"/>
</dbReference>